<feature type="transmembrane region" description="Helical" evidence="1">
    <location>
        <begin position="21"/>
        <end position="48"/>
    </location>
</feature>
<keyword evidence="1" id="KW-0472">Membrane</keyword>
<keyword evidence="1" id="KW-0812">Transmembrane</keyword>
<dbReference type="Proteomes" id="UP000077037">
    <property type="component" value="Unassembled WGS sequence"/>
</dbReference>
<sequence length="188" mass="19927">MLGGLRRGGQALSAAPRRSDAILDATVITPAIPHMAAGFGAAGVALLVNGLLNALSLPACALFSAGMPVLWICLVLFVGGMTRSMQFTAFNTIAFADVPREQMNPANTRFSTAFPLARDWAWRWAPSRGAWASGWWARATGHAVRVAVVIVGLVSLLTCATACGWRTAPAIRWGGGPGRRTESRPSRR</sequence>
<accession>A0A157RAG7</accession>
<evidence type="ECO:0000313" key="3">
    <source>
        <dbReference type="Proteomes" id="UP000077037"/>
    </source>
</evidence>
<dbReference type="EMBL" id="FKBS01000029">
    <property type="protein sequence ID" value="SAI55033.1"/>
    <property type="molecule type" value="Genomic_DNA"/>
</dbReference>
<gene>
    <name evidence="2" type="ORF">SAMEA1982600_04576</name>
</gene>
<name>A0A157RAG7_9BORD</name>
<evidence type="ECO:0000313" key="2">
    <source>
        <dbReference type="EMBL" id="SAI55033.1"/>
    </source>
</evidence>
<keyword evidence="1" id="KW-1133">Transmembrane helix</keyword>
<organism evidence="2 3">
    <name type="scientific">Bordetella ansorpii</name>
    <dbReference type="NCBI Taxonomy" id="288768"/>
    <lineage>
        <taxon>Bacteria</taxon>
        <taxon>Pseudomonadati</taxon>
        <taxon>Pseudomonadota</taxon>
        <taxon>Betaproteobacteria</taxon>
        <taxon>Burkholderiales</taxon>
        <taxon>Alcaligenaceae</taxon>
        <taxon>Bordetella</taxon>
    </lineage>
</organism>
<reference evidence="2 3" key="1">
    <citation type="submission" date="2016-03" db="EMBL/GenBank/DDBJ databases">
        <authorList>
            <consortium name="Pathogen Informatics"/>
        </authorList>
    </citation>
    <scope>NUCLEOTIDE SEQUENCE [LARGE SCALE GENOMIC DNA]</scope>
    <source>
        <strain evidence="2 3">NCTC13364</strain>
    </source>
</reference>
<protein>
    <submittedName>
        <fullName evidence="2">Transporter</fullName>
    </submittedName>
</protein>
<evidence type="ECO:0000256" key="1">
    <source>
        <dbReference type="SAM" id="Phobius"/>
    </source>
</evidence>
<dbReference type="RefSeq" id="WP_066419689.1">
    <property type="nucleotide sequence ID" value="NZ_FKBS01000029.1"/>
</dbReference>
<proteinExistence type="predicted"/>
<dbReference type="OrthoDB" id="9807274at2"/>
<dbReference type="AlphaFoldDB" id="A0A157RAG7"/>
<feature type="transmembrane region" description="Helical" evidence="1">
    <location>
        <begin position="54"/>
        <end position="78"/>
    </location>
</feature>